<keyword evidence="4" id="KW-0460">Magnesium</keyword>
<evidence type="ECO:0000256" key="3">
    <source>
        <dbReference type="PIRSR" id="PIRSR606689-1"/>
    </source>
</evidence>
<dbReference type="GO" id="GO:0046872">
    <property type="term" value="F:metal ion binding"/>
    <property type="evidence" value="ECO:0007669"/>
    <property type="project" value="UniProtKB-KW"/>
</dbReference>
<accession>A0AAD6SDU7</accession>
<dbReference type="PROSITE" id="PS51417">
    <property type="entry name" value="ARF"/>
    <property type="match status" value="1"/>
</dbReference>
<dbReference type="SUPFAM" id="SSF52540">
    <property type="entry name" value="P-loop containing nucleoside triphosphate hydrolases"/>
    <property type="match status" value="1"/>
</dbReference>
<feature type="binding site" evidence="3">
    <location>
        <begin position="25"/>
        <end position="32"/>
    </location>
    <ligand>
        <name>GTP</name>
        <dbReference type="ChEBI" id="CHEBI:37565"/>
    </ligand>
</feature>
<dbReference type="Pfam" id="PF00025">
    <property type="entry name" value="Arf"/>
    <property type="match status" value="1"/>
</dbReference>
<gene>
    <name evidence="5" type="ORF">C8F04DRAFT_1126323</name>
</gene>
<feature type="binding site" evidence="3">
    <location>
        <position position="80"/>
    </location>
    <ligand>
        <name>GTP</name>
        <dbReference type="ChEBI" id="CHEBI:37565"/>
    </ligand>
</feature>
<keyword evidence="6" id="KW-1185">Reference proteome</keyword>
<dbReference type="Proteomes" id="UP001218188">
    <property type="component" value="Unassembled WGS sequence"/>
</dbReference>
<dbReference type="AlphaFoldDB" id="A0AAD6SDU7"/>
<evidence type="ECO:0000256" key="1">
    <source>
        <dbReference type="ARBA" id="ARBA00022741"/>
    </source>
</evidence>
<proteinExistence type="predicted"/>
<comment type="caution">
    <text evidence="5">The sequence shown here is derived from an EMBL/GenBank/DDBJ whole genome shotgun (WGS) entry which is preliminary data.</text>
</comment>
<feature type="binding site" evidence="4">
    <location>
        <position position="49"/>
    </location>
    <ligand>
        <name>Mg(2+)</name>
        <dbReference type="ChEBI" id="CHEBI:18420"/>
    </ligand>
</feature>
<dbReference type="Gene3D" id="3.40.50.300">
    <property type="entry name" value="P-loop containing nucleotide triphosphate hydrolases"/>
    <property type="match status" value="1"/>
</dbReference>
<evidence type="ECO:0000313" key="6">
    <source>
        <dbReference type="Proteomes" id="UP001218188"/>
    </source>
</evidence>
<keyword evidence="2 3" id="KW-0342">GTP-binding</keyword>
<dbReference type="EMBL" id="JARJCM010000143">
    <property type="protein sequence ID" value="KAJ7026146.1"/>
    <property type="molecule type" value="Genomic_DNA"/>
</dbReference>
<evidence type="ECO:0000256" key="4">
    <source>
        <dbReference type="PIRSR" id="PIRSR606689-2"/>
    </source>
</evidence>
<sequence length="388" mass="43474">MTSVMMRLLERFYSPGVGYSAMFLGLDASGKTTLLYRMKLGEVVRTIPSIGLNVETVRLKARGRSDRVLNLTCWDAGACGRGYLTNYLVMYASYCDAIVWLIDSSDRERLEDSIREFTLVLERLAEDKTIPPKERPILILATKQDAPNALTLDEIRIKVAPAIRGRNVFSAGMSLTQSLTEGPIPDAFASKTKPTPLEVPKPVIGRKLSNVEERLPEWLARAENDSPAADFLQQFEAITLPAWDHYTHIRIAYLLLTQFGRQKGKDRIFRGIEKYIASSAQTSGRTFHVTMTYFWIQIVHFGIRSTPPLTHSDADSDLGARISEPEESIEHDDFPRFLLLNPFVAEGNLWADYYSKGVMMSVEAKGGMVLPDIKPLPNLVVRDAISAS</sequence>
<dbReference type="PANTHER" id="PTHR11711">
    <property type="entry name" value="ADP RIBOSYLATION FACTOR-RELATED"/>
    <property type="match status" value="1"/>
</dbReference>
<reference evidence="5" key="1">
    <citation type="submission" date="2023-03" db="EMBL/GenBank/DDBJ databases">
        <title>Massive genome expansion in bonnet fungi (Mycena s.s.) driven by repeated elements and novel gene families across ecological guilds.</title>
        <authorList>
            <consortium name="Lawrence Berkeley National Laboratory"/>
            <person name="Harder C.B."/>
            <person name="Miyauchi S."/>
            <person name="Viragh M."/>
            <person name="Kuo A."/>
            <person name="Thoen E."/>
            <person name="Andreopoulos B."/>
            <person name="Lu D."/>
            <person name="Skrede I."/>
            <person name="Drula E."/>
            <person name="Henrissat B."/>
            <person name="Morin E."/>
            <person name="Kohler A."/>
            <person name="Barry K."/>
            <person name="LaButti K."/>
            <person name="Morin E."/>
            <person name="Salamov A."/>
            <person name="Lipzen A."/>
            <person name="Mereny Z."/>
            <person name="Hegedus B."/>
            <person name="Baldrian P."/>
            <person name="Stursova M."/>
            <person name="Weitz H."/>
            <person name="Taylor A."/>
            <person name="Grigoriev I.V."/>
            <person name="Nagy L.G."/>
            <person name="Martin F."/>
            <person name="Kauserud H."/>
        </authorList>
    </citation>
    <scope>NUCLEOTIDE SEQUENCE</scope>
    <source>
        <strain evidence="5">CBHHK200</strain>
    </source>
</reference>
<dbReference type="InterPro" id="IPR006689">
    <property type="entry name" value="Small_GTPase_ARF/SAR"/>
</dbReference>
<dbReference type="GO" id="GO:0003924">
    <property type="term" value="F:GTPase activity"/>
    <property type="evidence" value="ECO:0007669"/>
    <property type="project" value="InterPro"/>
</dbReference>
<evidence type="ECO:0000256" key="2">
    <source>
        <dbReference type="ARBA" id="ARBA00023134"/>
    </source>
</evidence>
<dbReference type="GO" id="GO:0005525">
    <property type="term" value="F:GTP binding"/>
    <property type="evidence" value="ECO:0007669"/>
    <property type="project" value="UniProtKB-KW"/>
</dbReference>
<keyword evidence="1 3" id="KW-0547">Nucleotide-binding</keyword>
<keyword evidence="4" id="KW-0479">Metal-binding</keyword>
<organism evidence="5 6">
    <name type="scientific">Mycena alexandri</name>
    <dbReference type="NCBI Taxonomy" id="1745969"/>
    <lineage>
        <taxon>Eukaryota</taxon>
        <taxon>Fungi</taxon>
        <taxon>Dikarya</taxon>
        <taxon>Basidiomycota</taxon>
        <taxon>Agaricomycotina</taxon>
        <taxon>Agaricomycetes</taxon>
        <taxon>Agaricomycetidae</taxon>
        <taxon>Agaricales</taxon>
        <taxon>Marasmiineae</taxon>
        <taxon>Mycenaceae</taxon>
        <taxon>Mycena</taxon>
    </lineage>
</organism>
<dbReference type="InterPro" id="IPR027417">
    <property type="entry name" value="P-loop_NTPase"/>
</dbReference>
<feature type="binding site" evidence="4">
    <location>
        <position position="32"/>
    </location>
    <ligand>
        <name>Mg(2+)</name>
        <dbReference type="ChEBI" id="CHEBI:18420"/>
    </ligand>
</feature>
<dbReference type="InterPro" id="IPR024156">
    <property type="entry name" value="Small_GTPase_ARF"/>
</dbReference>
<protein>
    <submittedName>
        <fullName evidence="5">ADP-ribosylation factor</fullName>
    </submittedName>
</protein>
<name>A0AAD6SDU7_9AGAR</name>
<dbReference type="SMART" id="SM00177">
    <property type="entry name" value="ARF"/>
    <property type="match status" value="1"/>
</dbReference>
<evidence type="ECO:0000313" key="5">
    <source>
        <dbReference type="EMBL" id="KAJ7026146.1"/>
    </source>
</evidence>